<dbReference type="GO" id="GO:0042026">
    <property type="term" value="P:protein refolding"/>
    <property type="evidence" value="ECO:0007669"/>
    <property type="project" value="TreeGrafter"/>
</dbReference>
<sequence length="164" mass="19072">MDIPIQYSWYRRAFPSRFTELSLAESLADFPLMGPFSWNFPWMRPSFMRWLNWPENGHSEMRMEKDRFVIYLDMKHFAPEELSVNVSDEFITVLAKHENRQDDLGFVSREFLRKYRVPSGVLAADITSNLSSDGVLTITVPRSAPGADRSIPISFEDGTQKQKM</sequence>
<dbReference type="AlphaFoldDB" id="A0A3Q2CYH2"/>
<evidence type="ECO:0000256" key="1">
    <source>
        <dbReference type="ARBA" id="ARBA00018516"/>
    </source>
</evidence>
<dbReference type="SUPFAM" id="SSF49764">
    <property type="entry name" value="HSP20-like chaperones"/>
    <property type="match status" value="1"/>
</dbReference>
<dbReference type="GO" id="GO:0005634">
    <property type="term" value="C:nucleus"/>
    <property type="evidence" value="ECO:0007669"/>
    <property type="project" value="TreeGrafter"/>
</dbReference>
<evidence type="ECO:0000256" key="7">
    <source>
        <dbReference type="RuleBase" id="RU003616"/>
    </source>
</evidence>
<dbReference type="OMA" id="FRDWWED"/>
<accession>A0A3Q2CYH2</accession>
<dbReference type="SMR" id="A0A3Q2CYH2"/>
<dbReference type="GO" id="GO:0005737">
    <property type="term" value="C:cytoplasm"/>
    <property type="evidence" value="ECO:0007669"/>
    <property type="project" value="TreeGrafter"/>
</dbReference>
<comment type="similarity">
    <text evidence="6 7">Belongs to the small heat shock protein (HSP20) family.</text>
</comment>
<evidence type="ECO:0000256" key="5">
    <source>
        <dbReference type="ARBA" id="ARBA00030175"/>
    </source>
</evidence>
<keyword evidence="10" id="KW-1185">Reference proteome</keyword>
<dbReference type="KEGG" id="cvg:107089805"/>
<dbReference type="STRING" id="28743.ENSCVAP00000010904"/>
<dbReference type="InterPro" id="IPR001436">
    <property type="entry name" value="Alpha-crystallin/sHSP_animal"/>
</dbReference>
<dbReference type="InterPro" id="IPR002068">
    <property type="entry name" value="A-crystallin/Hsp20_dom"/>
</dbReference>
<dbReference type="GO" id="GO:0046872">
    <property type="term" value="F:metal ion binding"/>
    <property type="evidence" value="ECO:0007669"/>
    <property type="project" value="UniProtKB-KW"/>
</dbReference>
<evidence type="ECO:0000256" key="3">
    <source>
        <dbReference type="ARBA" id="ARBA00022723"/>
    </source>
</evidence>
<dbReference type="OrthoDB" id="1431247at2759"/>
<evidence type="ECO:0000259" key="8">
    <source>
        <dbReference type="PROSITE" id="PS01031"/>
    </source>
</evidence>
<evidence type="ECO:0000256" key="4">
    <source>
        <dbReference type="ARBA" id="ARBA00022833"/>
    </source>
</evidence>
<feature type="domain" description="SHSP" evidence="8">
    <location>
        <begin position="46"/>
        <end position="156"/>
    </location>
</feature>
<dbReference type="PRINTS" id="PR00299">
    <property type="entry name" value="ACRYSTALLIN"/>
</dbReference>
<dbReference type="GeneID" id="107089805"/>
<evidence type="ECO:0000313" key="10">
    <source>
        <dbReference type="Proteomes" id="UP000265020"/>
    </source>
</evidence>
<dbReference type="Proteomes" id="UP000265020">
    <property type="component" value="Unassembled WGS sequence"/>
</dbReference>
<reference evidence="9" key="1">
    <citation type="submission" date="2025-08" db="UniProtKB">
        <authorList>
            <consortium name="Ensembl"/>
        </authorList>
    </citation>
    <scope>IDENTIFICATION</scope>
</reference>
<dbReference type="Pfam" id="PF00011">
    <property type="entry name" value="HSP20"/>
    <property type="match status" value="1"/>
</dbReference>
<dbReference type="Ensembl" id="ENSCVAT00000017731.1">
    <property type="protein sequence ID" value="ENSCVAP00000010904.1"/>
    <property type="gene ID" value="ENSCVAG00000013098.1"/>
</dbReference>
<dbReference type="PROSITE" id="PS01031">
    <property type="entry name" value="SHSP"/>
    <property type="match status" value="1"/>
</dbReference>
<evidence type="ECO:0000256" key="2">
    <source>
        <dbReference type="ARBA" id="ARBA00022613"/>
    </source>
</evidence>
<dbReference type="Gene3D" id="2.60.40.790">
    <property type="match status" value="1"/>
</dbReference>
<keyword evidence="4" id="KW-0862">Zinc</keyword>
<reference evidence="9" key="2">
    <citation type="submission" date="2025-09" db="UniProtKB">
        <authorList>
            <consortium name="Ensembl"/>
        </authorList>
    </citation>
    <scope>IDENTIFICATION</scope>
</reference>
<proteinExistence type="inferred from homology"/>
<organism evidence="9 10">
    <name type="scientific">Cyprinodon variegatus</name>
    <name type="common">Sheepshead minnow</name>
    <dbReference type="NCBI Taxonomy" id="28743"/>
    <lineage>
        <taxon>Eukaryota</taxon>
        <taxon>Metazoa</taxon>
        <taxon>Chordata</taxon>
        <taxon>Craniata</taxon>
        <taxon>Vertebrata</taxon>
        <taxon>Euteleostomi</taxon>
        <taxon>Actinopterygii</taxon>
        <taxon>Neopterygii</taxon>
        <taxon>Teleostei</taxon>
        <taxon>Neoteleostei</taxon>
        <taxon>Acanthomorphata</taxon>
        <taxon>Ovalentaria</taxon>
        <taxon>Atherinomorphae</taxon>
        <taxon>Cyprinodontiformes</taxon>
        <taxon>Cyprinodontidae</taxon>
        <taxon>Cyprinodon</taxon>
    </lineage>
</organism>
<dbReference type="GO" id="GO:0005212">
    <property type="term" value="F:structural constituent of eye lens"/>
    <property type="evidence" value="ECO:0007669"/>
    <property type="project" value="UniProtKB-KW"/>
</dbReference>
<dbReference type="PANTHER" id="PTHR45640">
    <property type="entry name" value="HEAT SHOCK PROTEIN HSP-12.2-RELATED"/>
    <property type="match status" value="1"/>
</dbReference>
<name>A0A3Q2CYH2_CYPVA</name>
<dbReference type="PANTHER" id="PTHR45640:SF5">
    <property type="entry name" value="ALPHA-CRYSTALLIN B CHAIN"/>
    <property type="match status" value="1"/>
</dbReference>
<dbReference type="GO" id="GO:0043066">
    <property type="term" value="P:negative regulation of apoptotic process"/>
    <property type="evidence" value="ECO:0007669"/>
    <property type="project" value="TreeGrafter"/>
</dbReference>
<dbReference type="RefSeq" id="XP_015238266.1">
    <property type="nucleotide sequence ID" value="XM_015382780.1"/>
</dbReference>
<keyword evidence="3" id="KW-0479">Metal-binding</keyword>
<protein>
    <recommendedName>
        <fullName evidence="1">Alpha-crystallin B chain</fullName>
    </recommendedName>
    <alternativeName>
        <fullName evidence="5">Alpha(B)-crystallin</fullName>
    </alternativeName>
</protein>
<dbReference type="GO" id="GO:0009408">
    <property type="term" value="P:response to heat"/>
    <property type="evidence" value="ECO:0007669"/>
    <property type="project" value="TreeGrafter"/>
</dbReference>
<dbReference type="GO" id="GO:0051082">
    <property type="term" value="F:unfolded protein binding"/>
    <property type="evidence" value="ECO:0007669"/>
    <property type="project" value="TreeGrafter"/>
</dbReference>
<dbReference type="InterPro" id="IPR008978">
    <property type="entry name" value="HSP20-like_chaperone"/>
</dbReference>
<dbReference type="GeneTree" id="ENSGT00940000157434"/>
<evidence type="ECO:0000313" key="9">
    <source>
        <dbReference type="Ensembl" id="ENSCVAP00000010904.1"/>
    </source>
</evidence>
<keyword evidence="2" id="KW-0273">Eye lens protein</keyword>
<evidence type="ECO:0000256" key="6">
    <source>
        <dbReference type="PROSITE-ProRule" id="PRU00285"/>
    </source>
</evidence>